<evidence type="ECO:0000259" key="2">
    <source>
        <dbReference type="Pfam" id="PF00884"/>
    </source>
</evidence>
<dbReference type="GO" id="GO:0009244">
    <property type="term" value="P:lipopolysaccharide core region biosynthetic process"/>
    <property type="evidence" value="ECO:0007669"/>
    <property type="project" value="TreeGrafter"/>
</dbReference>
<name>A0A1H0PE41_9BURK</name>
<proteinExistence type="predicted"/>
<dbReference type="RefSeq" id="WP_225979019.1">
    <property type="nucleotide sequence ID" value="NZ_CP028290.1"/>
</dbReference>
<dbReference type="PANTHER" id="PTHR30443:SF2">
    <property type="entry name" value="PHOSPHOETHANOLAMINE TRANSFERASE EPTC"/>
    <property type="match status" value="1"/>
</dbReference>
<dbReference type="GO" id="GO:0016776">
    <property type="term" value="F:phosphotransferase activity, phosphate group as acceptor"/>
    <property type="evidence" value="ECO:0007669"/>
    <property type="project" value="TreeGrafter"/>
</dbReference>
<evidence type="ECO:0000313" key="3">
    <source>
        <dbReference type="EMBL" id="SDP02909.1"/>
    </source>
</evidence>
<dbReference type="Gene3D" id="3.40.720.10">
    <property type="entry name" value="Alkaline Phosphatase, subunit A"/>
    <property type="match status" value="1"/>
</dbReference>
<feature type="domain" description="Sulfatase N-terminal" evidence="2">
    <location>
        <begin position="107"/>
        <end position="247"/>
    </location>
</feature>
<dbReference type="SUPFAM" id="SSF53649">
    <property type="entry name" value="Alkaline phosphatase-like"/>
    <property type="match status" value="1"/>
</dbReference>
<dbReference type="EMBL" id="FNJL01000006">
    <property type="protein sequence ID" value="SDP02909.1"/>
    <property type="molecule type" value="Genomic_DNA"/>
</dbReference>
<sequence>MLSGAAAYASKPWRRLHPVLFWTQWGDNMSLYGYGRPTTPGLQAQQAVLGEAFTAFRQAWSADATTLPALRNFFRFGEPDAAHPHHALGIARAAGYIVWYRTPGRSGASLDSEVLDCLEEALADPAPRKLLVLHLMGAHPHYDLCFPEGANPFDDRPDAVDAMLERAGRPAWLRDRREKYDAAVLYHEGIVSTILRRTREGGTPGGYRAFMYLSDHGQEVGHGANWAGHSPSTPAGYRIPAIVWHNGPCAAGCAGGWTVARCARTGRAIRWCSCCASTGRAIGPTATCSAEATGGIRRKWRPWRKHVARRQGPGRPRIDDRPEGSGGRVGPPPTAAGAMRA</sequence>
<gene>
    <name evidence="3" type="ORF">SAMN04489708_10699</name>
</gene>
<evidence type="ECO:0000256" key="1">
    <source>
        <dbReference type="SAM" id="MobiDB-lite"/>
    </source>
</evidence>
<dbReference type="InterPro" id="IPR017850">
    <property type="entry name" value="Alkaline_phosphatase_core_sf"/>
</dbReference>
<feature type="region of interest" description="Disordered" evidence="1">
    <location>
        <begin position="304"/>
        <end position="341"/>
    </location>
</feature>
<dbReference type="PANTHER" id="PTHR30443">
    <property type="entry name" value="INNER MEMBRANE PROTEIN"/>
    <property type="match status" value="1"/>
</dbReference>
<organism evidence="3 4">
    <name type="scientific">Paracidovorax cattleyae</name>
    <dbReference type="NCBI Taxonomy" id="80868"/>
    <lineage>
        <taxon>Bacteria</taxon>
        <taxon>Pseudomonadati</taxon>
        <taxon>Pseudomonadota</taxon>
        <taxon>Betaproteobacteria</taxon>
        <taxon>Burkholderiales</taxon>
        <taxon>Comamonadaceae</taxon>
        <taxon>Paracidovorax</taxon>
    </lineage>
</organism>
<dbReference type="AlphaFoldDB" id="A0A1H0PE41"/>
<protein>
    <submittedName>
        <fullName evidence="3">Sulfatase</fullName>
    </submittedName>
</protein>
<dbReference type="Pfam" id="PF00884">
    <property type="entry name" value="Sulfatase"/>
    <property type="match status" value="1"/>
</dbReference>
<keyword evidence="4" id="KW-1185">Reference proteome</keyword>
<dbReference type="InterPro" id="IPR000917">
    <property type="entry name" value="Sulfatase_N"/>
</dbReference>
<evidence type="ECO:0000313" key="4">
    <source>
        <dbReference type="Proteomes" id="UP000199317"/>
    </source>
</evidence>
<accession>A0A1H0PE41</accession>
<reference evidence="4" key="1">
    <citation type="submission" date="2016-10" db="EMBL/GenBank/DDBJ databases">
        <authorList>
            <person name="Varghese N."/>
            <person name="Submissions S."/>
        </authorList>
    </citation>
    <scope>NUCLEOTIDE SEQUENCE [LARGE SCALE GENOMIC DNA]</scope>
    <source>
        <strain evidence="4">DSM 17101</strain>
    </source>
</reference>
<dbReference type="InterPro" id="IPR040423">
    <property type="entry name" value="PEA_transferase"/>
</dbReference>
<dbReference type="GO" id="GO:0005886">
    <property type="term" value="C:plasma membrane"/>
    <property type="evidence" value="ECO:0007669"/>
    <property type="project" value="UniProtKB-SubCell"/>
</dbReference>
<dbReference type="Proteomes" id="UP000199317">
    <property type="component" value="Unassembled WGS sequence"/>
</dbReference>